<comment type="caution">
    <text evidence="1">The sequence shown here is derived from an EMBL/GenBank/DDBJ whole genome shotgun (WGS) entry which is preliminary data.</text>
</comment>
<dbReference type="GeneID" id="39590665"/>
<name>A0A427Y0H3_9TREE</name>
<gene>
    <name evidence="1" type="primary">HOS2_1</name>
    <name evidence="1" type="ORF">EHS24_006122</name>
</gene>
<dbReference type="InterPro" id="IPR037138">
    <property type="entry name" value="His_deacetylse_dom_sf"/>
</dbReference>
<organism evidence="1 2">
    <name type="scientific">Apiotrichum porosum</name>
    <dbReference type="NCBI Taxonomy" id="105984"/>
    <lineage>
        <taxon>Eukaryota</taxon>
        <taxon>Fungi</taxon>
        <taxon>Dikarya</taxon>
        <taxon>Basidiomycota</taxon>
        <taxon>Agaricomycotina</taxon>
        <taxon>Tremellomycetes</taxon>
        <taxon>Trichosporonales</taxon>
        <taxon>Trichosporonaceae</taxon>
        <taxon>Apiotrichum</taxon>
    </lineage>
</organism>
<dbReference type="AlphaFoldDB" id="A0A427Y0H3"/>
<dbReference type="OrthoDB" id="1918432at2759"/>
<reference evidence="1 2" key="1">
    <citation type="submission" date="2018-11" db="EMBL/GenBank/DDBJ databases">
        <title>Genome sequence of Apiotrichum porosum DSM 27194.</title>
        <authorList>
            <person name="Aliyu H."/>
            <person name="Gorte O."/>
            <person name="Ochsenreither K."/>
        </authorList>
    </citation>
    <scope>NUCLEOTIDE SEQUENCE [LARGE SCALE GENOMIC DNA]</scope>
    <source>
        <strain evidence="1 2">DSM 27194</strain>
    </source>
</reference>
<dbReference type="PRINTS" id="PR01271">
    <property type="entry name" value="HISDACETLASE"/>
</dbReference>
<dbReference type="InterPro" id="IPR003084">
    <property type="entry name" value="HDAC_I/II"/>
</dbReference>
<dbReference type="Proteomes" id="UP000279236">
    <property type="component" value="Unassembled WGS sequence"/>
</dbReference>
<sequence>MSALVDYPTFSDSPFFFDRRYLHIPQAESARIQEHSAPKVSYYHPKDVGNYHYGERHPMRPHRLELTNNLVLGYGLHEKMSIYNPPRATEDELREFHDADYVDFLKR</sequence>
<dbReference type="EMBL" id="RSCE01000003">
    <property type="protein sequence ID" value="RSH84598.1"/>
    <property type="molecule type" value="Genomic_DNA"/>
</dbReference>
<dbReference type="SUPFAM" id="SSF52768">
    <property type="entry name" value="Arginase/deacetylase"/>
    <property type="match status" value="1"/>
</dbReference>
<dbReference type="Gene3D" id="3.40.800.20">
    <property type="entry name" value="Histone deacetylase domain"/>
    <property type="match status" value="1"/>
</dbReference>
<accession>A0A427Y0H3</accession>
<protein>
    <submittedName>
        <fullName evidence="1">Histone deacetylase</fullName>
    </submittedName>
</protein>
<dbReference type="STRING" id="105984.A0A427Y0H3"/>
<evidence type="ECO:0000313" key="2">
    <source>
        <dbReference type="Proteomes" id="UP000279236"/>
    </source>
</evidence>
<evidence type="ECO:0000313" key="1">
    <source>
        <dbReference type="EMBL" id="RSH84598.1"/>
    </source>
</evidence>
<proteinExistence type="predicted"/>
<dbReference type="GO" id="GO:0004407">
    <property type="term" value="F:histone deacetylase activity"/>
    <property type="evidence" value="ECO:0007669"/>
    <property type="project" value="InterPro"/>
</dbReference>
<dbReference type="InterPro" id="IPR023696">
    <property type="entry name" value="Ureohydrolase_dom_sf"/>
</dbReference>
<keyword evidence="2" id="KW-1185">Reference proteome</keyword>
<dbReference type="RefSeq" id="XP_028478046.1">
    <property type="nucleotide sequence ID" value="XM_028621594.1"/>
</dbReference>